<accession>A0A9P6URN0</accession>
<evidence type="ECO:0000256" key="1">
    <source>
        <dbReference type="SAM" id="SignalP"/>
    </source>
</evidence>
<feature type="signal peptide" evidence="1">
    <location>
        <begin position="1"/>
        <end position="24"/>
    </location>
</feature>
<keyword evidence="1" id="KW-0732">Signal</keyword>
<feature type="chain" id="PRO_5040258772" evidence="1">
    <location>
        <begin position="25"/>
        <end position="119"/>
    </location>
</feature>
<evidence type="ECO:0000313" key="3">
    <source>
        <dbReference type="Proteomes" id="UP000738325"/>
    </source>
</evidence>
<dbReference type="PROSITE" id="PS51257">
    <property type="entry name" value="PROKAR_LIPOPROTEIN"/>
    <property type="match status" value="1"/>
</dbReference>
<keyword evidence="3" id="KW-1185">Reference proteome</keyword>
<comment type="caution">
    <text evidence="2">The sequence shown here is derived from an EMBL/GenBank/DDBJ whole genome shotgun (WGS) entry which is preliminary data.</text>
</comment>
<reference evidence="2" key="1">
    <citation type="journal article" date="2020" name="Fungal Divers.">
        <title>Resolving the Mortierellaceae phylogeny through synthesis of multi-gene phylogenetics and phylogenomics.</title>
        <authorList>
            <person name="Vandepol N."/>
            <person name="Liber J."/>
            <person name="Desiro A."/>
            <person name="Na H."/>
            <person name="Kennedy M."/>
            <person name="Barry K."/>
            <person name="Grigoriev I.V."/>
            <person name="Miller A.N."/>
            <person name="O'Donnell K."/>
            <person name="Stajich J.E."/>
            <person name="Bonito G."/>
        </authorList>
    </citation>
    <scope>NUCLEOTIDE SEQUENCE</scope>
    <source>
        <strain evidence="2">REB-010B</strain>
    </source>
</reference>
<name>A0A9P6URN0_9FUNG</name>
<evidence type="ECO:0000313" key="2">
    <source>
        <dbReference type="EMBL" id="KAG0317811.1"/>
    </source>
</evidence>
<gene>
    <name evidence="2" type="ORF">BGZ99_006092</name>
</gene>
<protein>
    <submittedName>
        <fullName evidence="2">Uncharacterized protein</fullName>
    </submittedName>
</protein>
<dbReference type="Proteomes" id="UP000738325">
    <property type="component" value="Unassembled WGS sequence"/>
</dbReference>
<sequence length="119" mass="13471">MFAKASNFIASLVVLTVACMTVEADVTYPQWAICERWIFDKNINQWRDDTPNSTWLVCQDANIHNVKGDKIGTFSGNTCRLNYWSAYASFGEKCKGIWKNNDGVVIKETGFNGNPVSWH</sequence>
<dbReference type="EMBL" id="JAAAIP010000404">
    <property type="protein sequence ID" value="KAG0317811.1"/>
    <property type="molecule type" value="Genomic_DNA"/>
</dbReference>
<organism evidence="2 3">
    <name type="scientific">Dissophora globulifera</name>
    <dbReference type="NCBI Taxonomy" id="979702"/>
    <lineage>
        <taxon>Eukaryota</taxon>
        <taxon>Fungi</taxon>
        <taxon>Fungi incertae sedis</taxon>
        <taxon>Mucoromycota</taxon>
        <taxon>Mortierellomycotina</taxon>
        <taxon>Mortierellomycetes</taxon>
        <taxon>Mortierellales</taxon>
        <taxon>Mortierellaceae</taxon>
        <taxon>Dissophora</taxon>
    </lineage>
</organism>
<proteinExistence type="predicted"/>
<dbReference type="AlphaFoldDB" id="A0A9P6URN0"/>